<sequence length="228" mass="26145">MNLIYRPCPSDLLIRLFGERLSFDTGPVVAGGAARLLWFNELAPLVKYTQSRSVAKSDIDVFVYNGFRQFETTRDYIEQQYNRRKTQPRVTRTKFDIVSLASDIPTSRFETPNAISYNNCELDHRYYTIQLIKQSRQGLLGIFDSFDLVNCHFATDGRTVVATAEAVAAWQENKLVRNPGCQQDVKLDRMLKYLTLGLMPDRTLWTSIMKKTVEARTAGGFPDADYEF</sequence>
<name>A0A6J5KLS7_9CAUD</name>
<accession>A0A6J5KLS7</accession>
<evidence type="ECO:0000313" key="1">
    <source>
        <dbReference type="EMBL" id="CAB4123224.1"/>
    </source>
</evidence>
<organism evidence="1">
    <name type="scientific">uncultured Caudovirales phage</name>
    <dbReference type="NCBI Taxonomy" id="2100421"/>
    <lineage>
        <taxon>Viruses</taxon>
        <taxon>Duplodnaviria</taxon>
        <taxon>Heunggongvirae</taxon>
        <taxon>Uroviricota</taxon>
        <taxon>Caudoviricetes</taxon>
        <taxon>Peduoviridae</taxon>
        <taxon>Maltschvirus</taxon>
        <taxon>Maltschvirus maltsch</taxon>
    </lineage>
</organism>
<gene>
    <name evidence="1" type="ORF">UFOVP29_383</name>
</gene>
<reference evidence="1" key="1">
    <citation type="submission" date="2020-04" db="EMBL/GenBank/DDBJ databases">
        <authorList>
            <person name="Chiriac C."/>
            <person name="Salcher M."/>
            <person name="Ghai R."/>
            <person name="Kavagutti S V."/>
        </authorList>
    </citation>
    <scope>NUCLEOTIDE SEQUENCE</scope>
</reference>
<dbReference type="EMBL" id="LR796167">
    <property type="protein sequence ID" value="CAB4123224.1"/>
    <property type="molecule type" value="Genomic_DNA"/>
</dbReference>
<protein>
    <submittedName>
        <fullName evidence="1">Uncharacterized protein</fullName>
    </submittedName>
</protein>
<proteinExistence type="predicted"/>